<dbReference type="InterPro" id="IPR053178">
    <property type="entry name" value="Osmoadaptation_assoc"/>
</dbReference>
<dbReference type="EMBL" id="MU005767">
    <property type="protein sequence ID" value="KAF2711306.1"/>
    <property type="molecule type" value="Genomic_DNA"/>
</dbReference>
<dbReference type="AlphaFoldDB" id="A0A6G1KEI7"/>
<protein>
    <recommendedName>
        <fullName evidence="5">Zn(2)-C6 fungal-type domain-containing protein</fullName>
    </recommendedName>
</protein>
<dbReference type="CDD" id="cd00067">
    <property type="entry name" value="GAL4"/>
    <property type="match status" value="1"/>
</dbReference>
<dbReference type="GO" id="GO:0008270">
    <property type="term" value="F:zinc ion binding"/>
    <property type="evidence" value="ECO:0007669"/>
    <property type="project" value="InterPro"/>
</dbReference>
<proteinExistence type="predicted"/>
<evidence type="ECO:0000313" key="3">
    <source>
        <dbReference type="EMBL" id="KAF2711306.1"/>
    </source>
</evidence>
<keyword evidence="4" id="KW-1185">Reference proteome</keyword>
<evidence type="ECO:0000256" key="1">
    <source>
        <dbReference type="ARBA" id="ARBA00023242"/>
    </source>
</evidence>
<sequence>RSHQCDLERPKCGRCAGRGIPCEGYDPDRIFVDQNNLFRRKTLIMNGESNSSKRAIDPPSLERPYTDEKSIQLIHRYRTSPSSYSINHIHSLARSASYEKHIELYLDMYLPLMECDRTPLLQYGLSNVVTSLYLQDDALQMALVALVLAAVGQARRYQPMMEQGKQLYGRALREVTKALSDPRRVGSAAVLGVPRVLGMFEVSTDTLTWVNHLSGSIVQMLFGSDSNLSIQARSWESHAAGDMALMKAKGPRAFRTGVAHSLFLEARLNPIILGITTRKATPMDTEKWKSVPWEGREKLPMDSLIDILAAIPELLEGQDKVATCPNHERETHMERLVQKCQKTDIEMDAWFFANRDKLWEPEIEEPVPITFPDLVTAYLTVLYWTACLLLYEAIIDTDALLPMPPAFYQPPWQPEKRDLHFYAYRIVRALPYFFRPSSGVWGAVMIAFPVGVVRRVLSRKSSESDQAYEALFAMAWMHGNLPAAIKTFLTSIQGEIERRTHKISEPRSKCQKLGSGSPASGKRQGK</sequence>
<accession>A0A6G1KEI7</accession>
<dbReference type="InterPro" id="IPR001138">
    <property type="entry name" value="Zn2Cys6_DnaBD"/>
</dbReference>
<dbReference type="GO" id="GO:0000981">
    <property type="term" value="F:DNA-binding transcription factor activity, RNA polymerase II-specific"/>
    <property type="evidence" value="ECO:0007669"/>
    <property type="project" value="InterPro"/>
</dbReference>
<feature type="non-terminal residue" evidence="3">
    <location>
        <position position="1"/>
    </location>
</feature>
<name>A0A6G1KEI7_9PLEO</name>
<dbReference type="OrthoDB" id="3525185at2759"/>
<feature type="region of interest" description="Disordered" evidence="2">
    <location>
        <begin position="502"/>
        <end position="526"/>
    </location>
</feature>
<dbReference type="Proteomes" id="UP000799428">
    <property type="component" value="Unassembled WGS sequence"/>
</dbReference>
<keyword evidence="1" id="KW-0539">Nucleus</keyword>
<evidence type="ECO:0000256" key="2">
    <source>
        <dbReference type="SAM" id="MobiDB-lite"/>
    </source>
</evidence>
<evidence type="ECO:0000313" key="4">
    <source>
        <dbReference type="Proteomes" id="UP000799428"/>
    </source>
</evidence>
<gene>
    <name evidence="3" type="ORF">K504DRAFT_374400</name>
</gene>
<dbReference type="PANTHER" id="PTHR38111:SF11">
    <property type="entry name" value="TRANSCRIPTION FACTOR DOMAIN-CONTAINING PROTEIN-RELATED"/>
    <property type="match status" value="1"/>
</dbReference>
<evidence type="ECO:0008006" key="5">
    <source>
        <dbReference type="Google" id="ProtNLM"/>
    </source>
</evidence>
<reference evidence="3" key="1">
    <citation type="journal article" date="2020" name="Stud. Mycol.">
        <title>101 Dothideomycetes genomes: a test case for predicting lifestyles and emergence of pathogens.</title>
        <authorList>
            <person name="Haridas S."/>
            <person name="Albert R."/>
            <person name="Binder M."/>
            <person name="Bloem J."/>
            <person name="Labutti K."/>
            <person name="Salamov A."/>
            <person name="Andreopoulos B."/>
            <person name="Baker S."/>
            <person name="Barry K."/>
            <person name="Bills G."/>
            <person name="Bluhm B."/>
            <person name="Cannon C."/>
            <person name="Castanera R."/>
            <person name="Culley D."/>
            <person name="Daum C."/>
            <person name="Ezra D."/>
            <person name="Gonzalez J."/>
            <person name="Henrissat B."/>
            <person name="Kuo A."/>
            <person name="Liang C."/>
            <person name="Lipzen A."/>
            <person name="Lutzoni F."/>
            <person name="Magnuson J."/>
            <person name="Mondo S."/>
            <person name="Nolan M."/>
            <person name="Ohm R."/>
            <person name="Pangilinan J."/>
            <person name="Park H.-J."/>
            <person name="Ramirez L."/>
            <person name="Alfaro M."/>
            <person name="Sun H."/>
            <person name="Tritt A."/>
            <person name="Yoshinaga Y."/>
            <person name="Zwiers L.-H."/>
            <person name="Turgeon B."/>
            <person name="Goodwin S."/>
            <person name="Spatafora J."/>
            <person name="Crous P."/>
            <person name="Grigoriev I."/>
        </authorList>
    </citation>
    <scope>NUCLEOTIDE SEQUENCE</scope>
    <source>
        <strain evidence="3">CBS 279.74</strain>
    </source>
</reference>
<organism evidence="3 4">
    <name type="scientific">Pleomassaria siparia CBS 279.74</name>
    <dbReference type="NCBI Taxonomy" id="1314801"/>
    <lineage>
        <taxon>Eukaryota</taxon>
        <taxon>Fungi</taxon>
        <taxon>Dikarya</taxon>
        <taxon>Ascomycota</taxon>
        <taxon>Pezizomycotina</taxon>
        <taxon>Dothideomycetes</taxon>
        <taxon>Pleosporomycetidae</taxon>
        <taxon>Pleosporales</taxon>
        <taxon>Pleomassariaceae</taxon>
        <taxon>Pleomassaria</taxon>
    </lineage>
</organism>
<dbReference type="PANTHER" id="PTHR38111">
    <property type="entry name" value="ZN(2)-C6 FUNGAL-TYPE DOMAIN-CONTAINING PROTEIN-RELATED"/>
    <property type="match status" value="1"/>
</dbReference>